<dbReference type="Gene3D" id="3.60.21.10">
    <property type="match status" value="1"/>
</dbReference>
<keyword evidence="7" id="KW-1185">Reference proteome</keyword>
<dbReference type="EMBL" id="PKSL01000141">
    <property type="protein sequence ID" value="POW02494.1"/>
    <property type="molecule type" value="Genomic_DNA"/>
</dbReference>
<keyword evidence="2" id="KW-0378">Hydrolase</keyword>
<dbReference type="EC" id="3.1.3.2" evidence="2"/>
<accession>A0A2S4UZ11</accession>
<reference evidence="6" key="1">
    <citation type="submission" date="2017-12" db="EMBL/GenBank/DDBJ databases">
        <title>Gene loss provides genomic basis for host adaptation in cereal stripe rust fungi.</title>
        <authorList>
            <person name="Xia C."/>
        </authorList>
    </citation>
    <scope>NUCLEOTIDE SEQUENCE [LARGE SCALE GENOMIC DNA]</scope>
    <source>
        <strain evidence="6">93-210</strain>
    </source>
</reference>
<proteinExistence type="inferred from homology"/>
<name>A0A2S4UZ11_9BASI</name>
<feature type="transmembrane region" description="Helical" evidence="4">
    <location>
        <begin position="85"/>
        <end position="105"/>
    </location>
</feature>
<dbReference type="Proteomes" id="UP000239156">
    <property type="component" value="Unassembled WGS sequence"/>
</dbReference>
<dbReference type="GO" id="GO:0046872">
    <property type="term" value="F:metal ion binding"/>
    <property type="evidence" value="ECO:0007669"/>
    <property type="project" value="InterPro"/>
</dbReference>
<evidence type="ECO:0000256" key="1">
    <source>
        <dbReference type="ARBA" id="ARBA00022729"/>
    </source>
</evidence>
<evidence type="ECO:0000313" key="7">
    <source>
        <dbReference type="Proteomes" id="UP000239156"/>
    </source>
</evidence>
<dbReference type="InterPro" id="IPR029052">
    <property type="entry name" value="Metallo-depent_PP-like"/>
</dbReference>
<dbReference type="Pfam" id="PF00149">
    <property type="entry name" value="Metallophos"/>
    <property type="match status" value="1"/>
</dbReference>
<evidence type="ECO:0000313" key="6">
    <source>
        <dbReference type="EMBL" id="POW02494.1"/>
    </source>
</evidence>
<dbReference type="VEuPathDB" id="FungiDB:PSHT_14927"/>
<dbReference type="InterPro" id="IPR039331">
    <property type="entry name" value="PAPs-like"/>
</dbReference>
<evidence type="ECO:0000256" key="3">
    <source>
        <dbReference type="SAM" id="MobiDB-lite"/>
    </source>
</evidence>
<dbReference type="PANTHER" id="PTHR22953:SF153">
    <property type="entry name" value="PURPLE ACID PHOSPHATASE"/>
    <property type="match status" value="1"/>
</dbReference>
<dbReference type="AlphaFoldDB" id="A0A2S4UZ11"/>
<sequence length="693" mass="79094">MVENPSSSSLTARSTNSVDMLRNSPNNNNKRNSSASYLPFGAGRSDSPPELPGYHSNRRRKSSRPSILADLRYSRFLPTALTRSSSLPVLIILFLLVLLVTYWLFNTVLILFRFKIADGLLSSGWIGIGLKIRKPPLIFVHSSQSAAIVWESNKMASSSGHQLGLRYWKIGPGYENQTISLSSRQERLLKLSTGTLANVKRTRPEGDDGWRRWVHTAVIEGLEPSTTYAYEIVLLNNHFNQQHTSEFEMIKKIYSKHRFTWYGIDQIDLSHGNRLSETSPSSSSSTDILHVVVIGDNQFGVRPFRKIVNRFMKIKAYIPSIKSIFKPRLIDHHHHHQSLNPAKPNMVFHLGDAVQDPHNLKQWQTDFWDALTFKNKLASEIPIVYAKGNHDFDSTGHNIYSGGIPKVQIGEMNRTQTLKLNSNSGLEIPGIAEADKSYTTFKSHERDPRSRGTYFAYSPHQRVRVIVCDSNLEPTRKLDPQSTLTEVDEHERWLLWEMARPEWKEASIRIIIIHVPPFIEHWEKQMWTQGHESAWGAYVRTRFAPHFHAVSPLTSRYDIPPASLVISGGAGGTLDKERVEDWDMSSTLESIDEWQQDWLDSKTKRLGYKDLKLRVYKSIGSQLVCQGPSTADEGGTDQHGNPKQVWKAGHYLATDRLVWNTRSIDGKLLDRYSQIKMFATMSSEVKYKFSERL</sequence>
<evidence type="ECO:0000259" key="5">
    <source>
        <dbReference type="Pfam" id="PF00149"/>
    </source>
</evidence>
<feature type="region of interest" description="Disordered" evidence="3">
    <location>
        <begin position="1"/>
        <end position="61"/>
    </location>
</feature>
<dbReference type="GO" id="GO:0003993">
    <property type="term" value="F:acid phosphatase activity"/>
    <property type="evidence" value="ECO:0007669"/>
    <property type="project" value="UniProtKB-EC"/>
</dbReference>
<gene>
    <name evidence="6" type="ORF">PSTT_11730</name>
</gene>
<dbReference type="PANTHER" id="PTHR22953">
    <property type="entry name" value="ACID PHOSPHATASE RELATED"/>
    <property type="match status" value="1"/>
</dbReference>
<evidence type="ECO:0000256" key="2">
    <source>
        <dbReference type="RuleBase" id="RU361203"/>
    </source>
</evidence>
<dbReference type="VEuPathDB" id="FungiDB:PSHT_09160"/>
<keyword evidence="4" id="KW-1133">Transmembrane helix</keyword>
<dbReference type="SUPFAM" id="SSF56300">
    <property type="entry name" value="Metallo-dependent phosphatases"/>
    <property type="match status" value="1"/>
</dbReference>
<comment type="caution">
    <text evidence="6">The sequence shown here is derived from an EMBL/GenBank/DDBJ whole genome shotgun (WGS) entry which is preliminary data.</text>
</comment>
<comment type="catalytic activity">
    <reaction evidence="2">
        <text>a phosphate monoester + H2O = an alcohol + phosphate</text>
        <dbReference type="Rhea" id="RHEA:15017"/>
        <dbReference type="ChEBI" id="CHEBI:15377"/>
        <dbReference type="ChEBI" id="CHEBI:30879"/>
        <dbReference type="ChEBI" id="CHEBI:43474"/>
        <dbReference type="ChEBI" id="CHEBI:67140"/>
        <dbReference type="EC" id="3.1.3.2"/>
    </reaction>
</comment>
<keyword evidence="1" id="KW-0732">Signal</keyword>
<feature type="domain" description="Calcineurin-like phosphoesterase" evidence="5">
    <location>
        <begin position="290"/>
        <end position="518"/>
    </location>
</feature>
<dbReference type="SUPFAM" id="SSF49363">
    <property type="entry name" value="Purple acid phosphatase, N-terminal domain"/>
    <property type="match status" value="1"/>
</dbReference>
<comment type="similarity">
    <text evidence="2">Belongs to the metallophosphoesterase superfamily. Purple acid phosphatase family.</text>
</comment>
<dbReference type="InterPro" id="IPR004843">
    <property type="entry name" value="Calcineurin-like_PHP"/>
</dbReference>
<keyword evidence="4" id="KW-0472">Membrane</keyword>
<dbReference type="InterPro" id="IPR008963">
    <property type="entry name" value="Purple_acid_Pase-like_N"/>
</dbReference>
<dbReference type="VEuPathDB" id="FungiDB:PSTT_11730"/>
<protein>
    <recommendedName>
        <fullName evidence="2">Purple acid phosphatase</fullName>
        <ecNumber evidence="2">3.1.3.2</ecNumber>
    </recommendedName>
</protein>
<keyword evidence="4" id="KW-0812">Transmembrane</keyword>
<evidence type="ECO:0000256" key="4">
    <source>
        <dbReference type="SAM" id="Phobius"/>
    </source>
</evidence>
<organism evidence="6 7">
    <name type="scientific">Puccinia striiformis</name>
    <dbReference type="NCBI Taxonomy" id="27350"/>
    <lineage>
        <taxon>Eukaryota</taxon>
        <taxon>Fungi</taxon>
        <taxon>Dikarya</taxon>
        <taxon>Basidiomycota</taxon>
        <taxon>Pucciniomycotina</taxon>
        <taxon>Pucciniomycetes</taxon>
        <taxon>Pucciniales</taxon>
        <taxon>Pucciniaceae</taxon>
        <taxon>Puccinia</taxon>
    </lineage>
</organism>
<feature type="compositionally biased region" description="Low complexity" evidence="3">
    <location>
        <begin position="1"/>
        <end position="36"/>
    </location>
</feature>